<accession>A0A150H442</accession>
<proteinExistence type="predicted"/>
<keyword evidence="2" id="KW-1185">Reference proteome</keyword>
<reference evidence="2" key="1">
    <citation type="journal article" date="2016" name="Nat. Commun.">
        <title>The Gonium pectorale genome demonstrates co-option of cell cycle regulation during the evolution of multicellularity.</title>
        <authorList>
            <person name="Hanschen E.R."/>
            <person name="Marriage T.N."/>
            <person name="Ferris P.J."/>
            <person name="Hamaji T."/>
            <person name="Toyoda A."/>
            <person name="Fujiyama A."/>
            <person name="Neme R."/>
            <person name="Noguchi H."/>
            <person name="Minakuchi Y."/>
            <person name="Suzuki M."/>
            <person name="Kawai-Toyooka H."/>
            <person name="Smith D.R."/>
            <person name="Sparks H."/>
            <person name="Anderson J."/>
            <person name="Bakaric R."/>
            <person name="Luria V."/>
            <person name="Karger A."/>
            <person name="Kirschner M.W."/>
            <person name="Durand P.M."/>
            <person name="Michod R.E."/>
            <person name="Nozaki H."/>
            <person name="Olson B.J."/>
        </authorList>
    </citation>
    <scope>NUCLEOTIDE SEQUENCE [LARGE SCALE GENOMIC DNA]</scope>
    <source>
        <strain evidence="2">NIES-2863</strain>
    </source>
</reference>
<protein>
    <submittedName>
        <fullName evidence="1">Uncharacterized protein</fullName>
    </submittedName>
</protein>
<sequence>MGYATHSSVPVTPATDLLHEHPPKLTLMQRVARKASRTLRRVPNVPGLLAVALCSAAFWFGRVSISTSLLPEPAGPIINPTTRAGRTLQEKGSEVRLIGGQAAGAVKAAAVTGAALPTINPYDMEAFEAAVSKGLSTLKPPMTPGESGEAFYRTIPFQAGCLRIGQA</sequence>
<gene>
    <name evidence="1" type="ORF">GPECTOR_1g751</name>
</gene>
<comment type="caution">
    <text evidence="1">The sequence shown here is derived from an EMBL/GenBank/DDBJ whole genome shotgun (WGS) entry which is preliminary data.</text>
</comment>
<name>A0A150H442_GONPE</name>
<evidence type="ECO:0000313" key="2">
    <source>
        <dbReference type="Proteomes" id="UP000075714"/>
    </source>
</evidence>
<dbReference type="AlphaFoldDB" id="A0A150H442"/>
<dbReference type="EMBL" id="LSYV01000002">
    <property type="protein sequence ID" value="KXZ56833.1"/>
    <property type="molecule type" value="Genomic_DNA"/>
</dbReference>
<dbReference type="Proteomes" id="UP000075714">
    <property type="component" value="Unassembled WGS sequence"/>
</dbReference>
<evidence type="ECO:0000313" key="1">
    <source>
        <dbReference type="EMBL" id="KXZ56833.1"/>
    </source>
</evidence>
<organism evidence="1 2">
    <name type="scientific">Gonium pectorale</name>
    <name type="common">Green alga</name>
    <dbReference type="NCBI Taxonomy" id="33097"/>
    <lineage>
        <taxon>Eukaryota</taxon>
        <taxon>Viridiplantae</taxon>
        <taxon>Chlorophyta</taxon>
        <taxon>core chlorophytes</taxon>
        <taxon>Chlorophyceae</taxon>
        <taxon>CS clade</taxon>
        <taxon>Chlamydomonadales</taxon>
        <taxon>Volvocaceae</taxon>
        <taxon>Gonium</taxon>
    </lineage>
</organism>